<keyword evidence="7 15" id="KW-0863">Zinc-finger</keyword>
<dbReference type="InterPro" id="IPR000058">
    <property type="entry name" value="Znf_AN1"/>
</dbReference>
<comment type="similarity">
    <text evidence="3">Belongs to the DNA2/NAM7 helicase family.</text>
</comment>
<evidence type="ECO:0000256" key="10">
    <source>
        <dbReference type="ARBA" id="ARBA00022833"/>
    </source>
</evidence>
<keyword evidence="10" id="KW-0862">Zinc</keyword>
<name>A0A087TZD6_STEMI</name>
<feature type="compositionally biased region" description="Polar residues" evidence="16">
    <location>
        <begin position="799"/>
        <end position="811"/>
    </location>
</feature>
<dbReference type="FunFam" id="3.40.50.300:FF:001146">
    <property type="entry name" value="DNA-binding protein SMUBP-2 isoform X1"/>
    <property type="match status" value="1"/>
</dbReference>
<feature type="compositionally biased region" description="Basic and acidic residues" evidence="16">
    <location>
        <begin position="819"/>
        <end position="835"/>
    </location>
</feature>
<dbReference type="FunFam" id="3.30.1370.50:FF:000002">
    <property type="entry name" value="Immunoglobulin mu DNA-binding protein 2"/>
    <property type="match status" value="1"/>
</dbReference>
<dbReference type="GO" id="GO:0003677">
    <property type="term" value="F:DNA binding"/>
    <property type="evidence" value="ECO:0007669"/>
    <property type="project" value="UniProtKB-KW"/>
</dbReference>
<dbReference type="SUPFAM" id="SSF52540">
    <property type="entry name" value="P-loop containing nucleoside triphosphate hydrolases"/>
    <property type="match status" value="1"/>
</dbReference>
<keyword evidence="12" id="KW-0694">RNA-binding</keyword>
<dbReference type="PROSITE" id="PS51061">
    <property type="entry name" value="R3H"/>
    <property type="match status" value="1"/>
</dbReference>
<dbReference type="Gene3D" id="4.10.1110.10">
    <property type="entry name" value="AN1-like Zinc finger"/>
    <property type="match status" value="1"/>
</dbReference>
<keyword evidence="6" id="KW-0547">Nucleotide-binding</keyword>
<dbReference type="Pfam" id="PF21138">
    <property type="entry name" value="SMUBP-2_HCS1_1B"/>
    <property type="match status" value="1"/>
</dbReference>
<dbReference type="CDD" id="cd18808">
    <property type="entry name" value="SF1_C_Upf1"/>
    <property type="match status" value="1"/>
</dbReference>
<dbReference type="InterPro" id="IPR041679">
    <property type="entry name" value="DNA2/NAM7-like_C"/>
</dbReference>
<dbReference type="PROSITE" id="PS51039">
    <property type="entry name" value="ZF_AN1"/>
    <property type="match status" value="1"/>
</dbReference>
<feature type="domain" description="R3H" evidence="18">
    <location>
        <begin position="706"/>
        <end position="769"/>
    </location>
</feature>
<evidence type="ECO:0000259" key="17">
    <source>
        <dbReference type="PROSITE" id="PS51039"/>
    </source>
</evidence>
<dbReference type="GO" id="GO:0016787">
    <property type="term" value="F:hydrolase activity"/>
    <property type="evidence" value="ECO:0007669"/>
    <property type="project" value="UniProtKB-KW"/>
</dbReference>
<dbReference type="EMBL" id="KK117440">
    <property type="protein sequence ID" value="KFM70475.1"/>
    <property type="molecule type" value="Genomic_DNA"/>
</dbReference>
<dbReference type="AlphaFoldDB" id="A0A087TZD6"/>
<dbReference type="Proteomes" id="UP000054359">
    <property type="component" value="Unassembled WGS sequence"/>
</dbReference>
<dbReference type="NCBIfam" id="TIGR00376">
    <property type="entry name" value="IGHMBP2 family helicase"/>
    <property type="match status" value="1"/>
</dbReference>
<dbReference type="InterPro" id="IPR048761">
    <property type="entry name" value="SMUBP-2_HCS1_1B"/>
</dbReference>
<accession>A0A087TZD6</accession>
<evidence type="ECO:0000256" key="13">
    <source>
        <dbReference type="ARBA" id="ARBA00023242"/>
    </source>
</evidence>
<dbReference type="InterPro" id="IPR035896">
    <property type="entry name" value="AN1-like_Znf"/>
</dbReference>
<dbReference type="Gene3D" id="3.40.50.300">
    <property type="entry name" value="P-loop containing nucleotide triphosphate hydrolases"/>
    <property type="match status" value="2"/>
</dbReference>
<sequence>MMSDISSVENFVNKHLALLDLERTTEIEENKCLQECSSVKVLQKKGVCIPKLRFGRSSTGLFGRSLINFEPALSNCSLPSHSISSGDIVGVGNVNSDGRLEIIVSGVVTHVSDSFLTVAFEKNSDSSDLESDVHYTIIKLANDVTYKRLKRALKTLENKGRESHLVNVLFGQASPSVNDSSIFNDILFKNNTLNDTQKEAVKFALSQKEVAILHGPPGTGKTTTVVECILQAVSQKLKVLACAPSNIAVDNLVEKLAPYKVKMVRLGHPARFLTSIQQYSLDAVVSQYDGSDVIDDMHKEVDKLRGKIEKIKGSAGRKALWAENKSLLKEIKEREKSIVKQVLKNVDIVLSTLTSASDDGPLKHIDKDHFDICFIDECSQALEASCWIPLMMVKRCVLAGDHHQLPPTIISEKAAKEGLSLTLMERLLKLHGDVIKKMLTVQYRMNHIIMQWSSSELYDSKLQAHESVHSHLLSHLPGIESNDDTTVPLLLIDTAGCDLYELEAENEESKGNEGEANLVALHVENLIKSGLSPTDIAVITPYNLQVDLIKARFSAKYPKLEIKSVDGFQGREKEAVVLSLVRSNDEGEVGFLSEDRRINVAITRAKRHLAVICNSDTVSHHKFLKSFINYCIENGEVRTAFQHIDEIGQYSIATKRPSKKSEKLISSYKSNKTPINSNIKKSADSVTIPVLSKGSGQLHKENIDRMAVESKFRDIIQDFIKSDKQTFSFSPSLSAFERRTVHEISEQYGLRHVSHGEGDDRHIEIKKQPDVASTMNAYTSEKTEIQSESTVNTFECITTNNENNQGHSSKSYENKLPSKNKEGTLKNKEKKEVKKVSQSSKSKLKSLKLQENKNSEDNFDELIEQVMKADKTCCFEKCKKCIATLSQVCQFCRGRFCFSHFFPEVHGCGDAAKAFARSQIRKDGVIYPGSGKPQKKVDPIKRSHLQNKLDKKLNELSSQRKPKPKPKD</sequence>
<evidence type="ECO:0000256" key="4">
    <source>
        <dbReference type="ARBA" id="ARBA00022490"/>
    </source>
</evidence>
<dbReference type="InterPro" id="IPR047187">
    <property type="entry name" value="SF1_C_Upf1"/>
</dbReference>
<evidence type="ECO:0000256" key="9">
    <source>
        <dbReference type="ARBA" id="ARBA00022806"/>
    </source>
</evidence>
<keyword evidence="11" id="KW-0067">ATP-binding</keyword>
<dbReference type="Pfam" id="PF13087">
    <property type="entry name" value="AAA_12"/>
    <property type="match status" value="1"/>
</dbReference>
<dbReference type="InterPro" id="IPR041677">
    <property type="entry name" value="DNA2/NAM7_AAA_11"/>
</dbReference>
<comment type="catalytic activity">
    <reaction evidence="14">
        <text>ATP + H2O = ADP + phosphate + H(+)</text>
        <dbReference type="Rhea" id="RHEA:13065"/>
        <dbReference type="ChEBI" id="CHEBI:15377"/>
        <dbReference type="ChEBI" id="CHEBI:15378"/>
        <dbReference type="ChEBI" id="CHEBI:30616"/>
        <dbReference type="ChEBI" id="CHEBI:43474"/>
        <dbReference type="ChEBI" id="CHEBI:456216"/>
        <dbReference type="EC" id="3.6.4.12"/>
    </reaction>
    <physiologicalReaction direction="left-to-right" evidence="14">
        <dbReference type="Rhea" id="RHEA:13066"/>
    </physiologicalReaction>
</comment>
<dbReference type="GO" id="GO:0003723">
    <property type="term" value="F:RNA binding"/>
    <property type="evidence" value="ECO:0007669"/>
    <property type="project" value="UniProtKB-KW"/>
</dbReference>
<evidence type="ECO:0000256" key="7">
    <source>
        <dbReference type="ARBA" id="ARBA00022771"/>
    </source>
</evidence>
<dbReference type="GO" id="GO:0005524">
    <property type="term" value="F:ATP binding"/>
    <property type="evidence" value="ECO:0007669"/>
    <property type="project" value="UniProtKB-KW"/>
</dbReference>
<dbReference type="SMART" id="SM00154">
    <property type="entry name" value="ZnF_AN1"/>
    <property type="match status" value="1"/>
</dbReference>
<evidence type="ECO:0000313" key="19">
    <source>
        <dbReference type="EMBL" id="KFM70475.1"/>
    </source>
</evidence>
<keyword evidence="9" id="KW-0347">Helicase</keyword>
<keyword evidence="8" id="KW-0378">Hydrolase</keyword>
<dbReference type="PANTHER" id="PTHR43788">
    <property type="entry name" value="DNA2/NAM7 HELICASE FAMILY MEMBER"/>
    <property type="match status" value="1"/>
</dbReference>
<dbReference type="GO" id="GO:0005634">
    <property type="term" value="C:nucleus"/>
    <property type="evidence" value="ECO:0007669"/>
    <property type="project" value="UniProtKB-SubCell"/>
</dbReference>
<dbReference type="SMART" id="SM00393">
    <property type="entry name" value="R3H"/>
    <property type="match status" value="1"/>
</dbReference>
<dbReference type="InterPro" id="IPR027417">
    <property type="entry name" value="P-loop_NTPase"/>
</dbReference>
<dbReference type="Pfam" id="PF01424">
    <property type="entry name" value="R3H"/>
    <property type="match status" value="1"/>
</dbReference>
<comment type="subcellular location">
    <subcellularLocation>
        <location evidence="2">Cytoplasm</location>
    </subcellularLocation>
    <subcellularLocation>
        <location evidence="1">Nucleus</location>
    </subcellularLocation>
</comment>
<evidence type="ECO:0000256" key="11">
    <source>
        <dbReference type="ARBA" id="ARBA00022840"/>
    </source>
</evidence>
<organism evidence="19 20">
    <name type="scientific">Stegodyphus mimosarum</name>
    <name type="common">African social velvet spider</name>
    <dbReference type="NCBI Taxonomy" id="407821"/>
    <lineage>
        <taxon>Eukaryota</taxon>
        <taxon>Metazoa</taxon>
        <taxon>Ecdysozoa</taxon>
        <taxon>Arthropoda</taxon>
        <taxon>Chelicerata</taxon>
        <taxon>Arachnida</taxon>
        <taxon>Araneae</taxon>
        <taxon>Araneomorphae</taxon>
        <taxon>Entelegynae</taxon>
        <taxon>Eresoidea</taxon>
        <taxon>Eresidae</taxon>
        <taxon>Stegodyphus</taxon>
    </lineage>
</organism>
<dbReference type="Pfam" id="PF13086">
    <property type="entry name" value="AAA_11"/>
    <property type="match status" value="1"/>
</dbReference>
<keyword evidence="5" id="KW-0479">Metal-binding</keyword>
<dbReference type="SUPFAM" id="SSF118310">
    <property type="entry name" value="AN1-like Zinc finger"/>
    <property type="match status" value="1"/>
</dbReference>
<gene>
    <name evidence="19" type="ORF">X975_17719</name>
</gene>
<dbReference type="OMA" id="TIIHGPP"/>
<keyword evidence="20" id="KW-1185">Reference proteome</keyword>
<keyword evidence="19" id="KW-0238">DNA-binding</keyword>
<protein>
    <submittedName>
        <fullName evidence="19">DNA-binding protein SMUBP-2</fullName>
    </submittedName>
</protein>
<evidence type="ECO:0000256" key="5">
    <source>
        <dbReference type="ARBA" id="ARBA00022723"/>
    </source>
</evidence>
<dbReference type="InterPro" id="IPR004483">
    <property type="entry name" value="SMUBP-2/Hcs1-like"/>
</dbReference>
<evidence type="ECO:0000256" key="14">
    <source>
        <dbReference type="ARBA" id="ARBA00048432"/>
    </source>
</evidence>
<dbReference type="InterPro" id="IPR014001">
    <property type="entry name" value="Helicase_ATP-bd"/>
</dbReference>
<keyword evidence="4" id="KW-0963">Cytoplasm</keyword>
<dbReference type="CDD" id="cd18044">
    <property type="entry name" value="DEXXQc_SMUBP2"/>
    <property type="match status" value="1"/>
</dbReference>
<dbReference type="Gene3D" id="2.40.30.270">
    <property type="match status" value="1"/>
</dbReference>
<dbReference type="SMART" id="SM00487">
    <property type="entry name" value="DEXDc"/>
    <property type="match status" value="1"/>
</dbReference>
<evidence type="ECO:0000256" key="8">
    <source>
        <dbReference type="ARBA" id="ARBA00022801"/>
    </source>
</evidence>
<evidence type="ECO:0000256" key="1">
    <source>
        <dbReference type="ARBA" id="ARBA00004123"/>
    </source>
</evidence>
<dbReference type="PANTHER" id="PTHR43788:SF8">
    <property type="entry name" value="DNA-BINDING PROTEIN SMUBP-2"/>
    <property type="match status" value="1"/>
</dbReference>
<evidence type="ECO:0000256" key="6">
    <source>
        <dbReference type="ARBA" id="ARBA00022741"/>
    </source>
</evidence>
<evidence type="ECO:0000256" key="16">
    <source>
        <dbReference type="SAM" id="MobiDB-lite"/>
    </source>
</evidence>
<dbReference type="GO" id="GO:0043139">
    <property type="term" value="F:5'-3' DNA helicase activity"/>
    <property type="evidence" value="ECO:0007669"/>
    <property type="project" value="TreeGrafter"/>
</dbReference>
<evidence type="ECO:0000313" key="20">
    <source>
        <dbReference type="Proteomes" id="UP000054359"/>
    </source>
</evidence>
<feature type="domain" description="AN1-type" evidence="17">
    <location>
        <begin position="867"/>
        <end position="916"/>
    </location>
</feature>
<dbReference type="SUPFAM" id="SSF82708">
    <property type="entry name" value="R3H domain"/>
    <property type="match status" value="1"/>
</dbReference>
<proteinExistence type="inferred from homology"/>
<dbReference type="Gene3D" id="3.30.1370.50">
    <property type="entry name" value="R3H-like domain"/>
    <property type="match status" value="1"/>
</dbReference>
<feature type="region of interest" description="Disordered" evidence="16">
    <location>
        <begin position="799"/>
        <end position="849"/>
    </location>
</feature>
<dbReference type="STRING" id="407821.A0A087TZD6"/>
<feature type="region of interest" description="Disordered" evidence="16">
    <location>
        <begin position="925"/>
        <end position="968"/>
    </location>
</feature>
<reference evidence="19 20" key="1">
    <citation type="submission" date="2013-11" db="EMBL/GenBank/DDBJ databases">
        <title>Genome sequencing of Stegodyphus mimosarum.</title>
        <authorList>
            <person name="Bechsgaard J."/>
        </authorList>
    </citation>
    <scope>NUCLEOTIDE SEQUENCE [LARGE SCALE GENOMIC DNA]</scope>
</reference>
<dbReference type="GO" id="GO:0005737">
    <property type="term" value="C:cytoplasm"/>
    <property type="evidence" value="ECO:0007669"/>
    <property type="project" value="UniProtKB-SubCell"/>
</dbReference>
<evidence type="ECO:0000256" key="12">
    <source>
        <dbReference type="ARBA" id="ARBA00022884"/>
    </source>
</evidence>
<dbReference type="InterPro" id="IPR036867">
    <property type="entry name" value="R3H_dom_sf"/>
</dbReference>
<evidence type="ECO:0000256" key="3">
    <source>
        <dbReference type="ARBA" id="ARBA00007913"/>
    </source>
</evidence>
<evidence type="ECO:0000256" key="2">
    <source>
        <dbReference type="ARBA" id="ARBA00004496"/>
    </source>
</evidence>
<dbReference type="GO" id="GO:0008270">
    <property type="term" value="F:zinc ion binding"/>
    <property type="evidence" value="ECO:0007669"/>
    <property type="project" value="UniProtKB-KW"/>
</dbReference>
<feature type="non-terminal residue" evidence="19">
    <location>
        <position position="968"/>
    </location>
</feature>
<keyword evidence="13" id="KW-0539">Nucleus</keyword>
<dbReference type="InterPro" id="IPR050534">
    <property type="entry name" value="Coronavir_polyprotein_1ab"/>
</dbReference>
<dbReference type="InterPro" id="IPR001374">
    <property type="entry name" value="R3H_dom"/>
</dbReference>
<evidence type="ECO:0000256" key="15">
    <source>
        <dbReference type="PROSITE-ProRule" id="PRU00449"/>
    </source>
</evidence>
<dbReference type="OrthoDB" id="6513042at2759"/>
<feature type="compositionally biased region" description="Basic and acidic residues" evidence="16">
    <location>
        <begin position="935"/>
        <end position="954"/>
    </location>
</feature>
<evidence type="ECO:0000259" key="18">
    <source>
        <dbReference type="PROSITE" id="PS51061"/>
    </source>
</evidence>